<evidence type="ECO:0000313" key="3">
    <source>
        <dbReference type="Proteomes" id="UP000433876"/>
    </source>
</evidence>
<evidence type="ECO:0000256" key="1">
    <source>
        <dbReference type="SAM" id="MobiDB-lite"/>
    </source>
</evidence>
<evidence type="ECO:0000313" key="2">
    <source>
        <dbReference type="EMBL" id="KAA8623964.1"/>
    </source>
</evidence>
<dbReference type="EMBL" id="NMPR01000286">
    <property type="protein sequence ID" value="KAA8623964.1"/>
    <property type="molecule type" value="Genomic_DNA"/>
</dbReference>
<dbReference type="AlphaFoldDB" id="A0A8S8ZA02"/>
<comment type="caution">
    <text evidence="2">The sequence shown here is derived from an EMBL/GenBank/DDBJ whole genome shotgun (WGS) entry which is preliminary data.</text>
</comment>
<reference evidence="2 3" key="1">
    <citation type="submission" date="2017-07" db="EMBL/GenBank/DDBJ databases">
        <title>Genome sequence of the Sordaria macrospora wild type strain R19027.</title>
        <authorList>
            <person name="Nowrousian M."/>
            <person name="Teichert I."/>
            <person name="Kueck U."/>
        </authorList>
    </citation>
    <scope>NUCLEOTIDE SEQUENCE [LARGE SCALE GENOMIC DNA]</scope>
    <source>
        <strain evidence="2 3">R19027</strain>
        <tissue evidence="2">Mycelium</tissue>
    </source>
</reference>
<proteinExistence type="predicted"/>
<protein>
    <submittedName>
        <fullName evidence="2">Uncharacterized protein</fullName>
    </submittedName>
</protein>
<dbReference type="VEuPathDB" id="FungiDB:SMAC_09421"/>
<organism evidence="2 3">
    <name type="scientific">Sordaria macrospora</name>
    <dbReference type="NCBI Taxonomy" id="5147"/>
    <lineage>
        <taxon>Eukaryota</taxon>
        <taxon>Fungi</taxon>
        <taxon>Dikarya</taxon>
        <taxon>Ascomycota</taxon>
        <taxon>Pezizomycotina</taxon>
        <taxon>Sordariomycetes</taxon>
        <taxon>Sordariomycetidae</taxon>
        <taxon>Sordariales</taxon>
        <taxon>Sordariaceae</taxon>
        <taxon>Sordaria</taxon>
    </lineage>
</organism>
<feature type="compositionally biased region" description="Acidic residues" evidence="1">
    <location>
        <begin position="225"/>
        <end position="240"/>
    </location>
</feature>
<gene>
    <name evidence="2" type="ORF">SMACR_09792</name>
</gene>
<name>A0A8S8ZA02_SORMA</name>
<sequence>MVNDLSNMTATDPDPEENCHEIPGMIWWPLIPAERTLEALAKLRPDMHLQVAMACIAGNYTELWDKLAPEPSRQLWDMASWERDDSVRNHFVDYLRNRASELGLKVPGHLPDVCDYPAHNWCWEAARIRKEPDDRHGPHPSGWLPREITMYQTDDRAEIENIYGAYQQANVAGWELHIASTEEMRAKIPDGKIGIWVSDEIDLGQARPPTRDTTDTDSLEGSSQEADDDDDDDDDVETSS</sequence>
<accession>A0A8S8ZA02</accession>
<feature type="region of interest" description="Disordered" evidence="1">
    <location>
        <begin position="200"/>
        <end position="240"/>
    </location>
</feature>
<dbReference type="Proteomes" id="UP000433876">
    <property type="component" value="Unassembled WGS sequence"/>
</dbReference>